<dbReference type="Pfam" id="PF13564">
    <property type="entry name" value="DoxX_2"/>
    <property type="match status" value="1"/>
</dbReference>
<dbReference type="Proteomes" id="UP000326287">
    <property type="component" value="Chromosome"/>
</dbReference>
<sequence>MLSTILSWKNAGLAIVFLWFFVGGISHFTDPEFFVAIMPPWIGWHLEIVYISGVFEVLGAIGILIPKLRQWAGNGLFLLTICVTPANIHMWLNPDLFPDVPETFLSVRLIIQVVLLAIIWRSTRTST</sequence>
<name>A0A5P9NF62_9GAMM</name>
<gene>
    <name evidence="6" type="ORF">EY643_01330</name>
</gene>
<evidence type="ECO:0008006" key="8">
    <source>
        <dbReference type="Google" id="ProtNLM"/>
    </source>
</evidence>
<evidence type="ECO:0000256" key="1">
    <source>
        <dbReference type="ARBA" id="ARBA00004141"/>
    </source>
</evidence>
<dbReference type="OrthoDB" id="3267646at2"/>
<dbReference type="EMBL" id="CP036422">
    <property type="protein sequence ID" value="QFU74400.1"/>
    <property type="molecule type" value="Genomic_DNA"/>
</dbReference>
<protein>
    <recommendedName>
        <fullName evidence="8">DoxX family protein</fullName>
    </recommendedName>
</protein>
<keyword evidence="7" id="KW-1185">Reference proteome</keyword>
<dbReference type="PANTHER" id="PTHR36974">
    <property type="entry name" value="MEMBRANE PROTEIN-RELATED"/>
    <property type="match status" value="1"/>
</dbReference>
<feature type="transmembrane region" description="Helical" evidence="5">
    <location>
        <begin position="71"/>
        <end position="92"/>
    </location>
</feature>
<evidence type="ECO:0000256" key="3">
    <source>
        <dbReference type="ARBA" id="ARBA00022989"/>
    </source>
</evidence>
<dbReference type="GO" id="GO:0016020">
    <property type="term" value="C:membrane"/>
    <property type="evidence" value="ECO:0007669"/>
    <property type="project" value="UniProtKB-SubCell"/>
</dbReference>
<feature type="transmembrane region" description="Helical" evidence="5">
    <location>
        <begin position="41"/>
        <end position="64"/>
    </location>
</feature>
<dbReference type="PANTHER" id="PTHR36974:SF1">
    <property type="entry name" value="DOXX FAMILY MEMBRANE PROTEIN"/>
    <property type="match status" value="1"/>
</dbReference>
<dbReference type="InterPro" id="IPR032808">
    <property type="entry name" value="DoxX"/>
</dbReference>
<dbReference type="AlphaFoldDB" id="A0A5P9NF62"/>
<keyword evidence="3 5" id="KW-1133">Transmembrane helix</keyword>
<organism evidence="6 7">
    <name type="scientific">Halioglobus maricola</name>
    <dbReference type="NCBI Taxonomy" id="2601894"/>
    <lineage>
        <taxon>Bacteria</taxon>
        <taxon>Pseudomonadati</taxon>
        <taxon>Pseudomonadota</taxon>
        <taxon>Gammaproteobacteria</taxon>
        <taxon>Cellvibrionales</taxon>
        <taxon>Halieaceae</taxon>
        <taxon>Halioglobus</taxon>
    </lineage>
</organism>
<dbReference type="KEGG" id="halc:EY643_01330"/>
<comment type="subcellular location">
    <subcellularLocation>
        <location evidence="1">Membrane</location>
        <topology evidence="1">Multi-pass membrane protein</topology>
    </subcellularLocation>
</comment>
<evidence type="ECO:0000256" key="2">
    <source>
        <dbReference type="ARBA" id="ARBA00022692"/>
    </source>
</evidence>
<dbReference type="RefSeq" id="WP_152660512.1">
    <property type="nucleotide sequence ID" value="NZ_CP036422.1"/>
</dbReference>
<feature type="transmembrane region" description="Helical" evidence="5">
    <location>
        <begin position="12"/>
        <end position="29"/>
    </location>
</feature>
<accession>A0A5P9NF62</accession>
<feature type="transmembrane region" description="Helical" evidence="5">
    <location>
        <begin position="104"/>
        <end position="120"/>
    </location>
</feature>
<evidence type="ECO:0000313" key="7">
    <source>
        <dbReference type="Proteomes" id="UP000326287"/>
    </source>
</evidence>
<reference evidence="6 7" key="1">
    <citation type="submission" date="2019-02" db="EMBL/GenBank/DDBJ databases">
        <authorList>
            <person name="Li S.-H."/>
        </authorList>
    </citation>
    <scope>NUCLEOTIDE SEQUENCE [LARGE SCALE GENOMIC DNA]</scope>
    <source>
        <strain evidence="6 7">IMCC14385</strain>
    </source>
</reference>
<keyword evidence="4 5" id="KW-0472">Membrane</keyword>
<evidence type="ECO:0000313" key="6">
    <source>
        <dbReference type="EMBL" id="QFU74400.1"/>
    </source>
</evidence>
<proteinExistence type="predicted"/>
<keyword evidence="2 5" id="KW-0812">Transmembrane</keyword>
<evidence type="ECO:0000256" key="5">
    <source>
        <dbReference type="SAM" id="Phobius"/>
    </source>
</evidence>
<evidence type="ECO:0000256" key="4">
    <source>
        <dbReference type="ARBA" id="ARBA00023136"/>
    </source>
</evidence>